<feature type="domain" description="Glycosyltransferase subfamily 4-like N-terminal" evidence="4">
    <location>
        <begin position="22"/>
        <end position="210"/>
    </location>
</feature>
<dbReference type="InterPro" id="IPR001296">
    <property type="entry name" value="Glyco_trans_1"/>
</dbReference>
<proteinExistence type="predicted"/>
<protein>
    <submittedName>
        <fullName evidence="5">Glycosyltransferase</fullName>
    </submittedName>
</protein>
<evidence type="ECO:0000259" key="4">
    <source>
        <dbReference type="Pfam" id="PF13439"/>
    </source>
</evidence>
<sequence length="406" mass="43061">MTERSPRPQTRLALFIRSLKAGGAERSTVNLAGALAKRGYAVDLVLGRAEGPFLADVPSAVRVVDLAARSALPVLAVAPWRPGDFIALVPVLLDNPPRTLGAIPALARYLRRERPAAMLSALDHGNVAAVIARDLAGVGTRLTLSQRNHLTSDLAAAHEPRVTKLAPLIRRFYPRADAIVAVSDGVADDLAAVAEIPRERIRAIYNAVATPELYAQAAAPLDHPWFVEGAKPVILSVGKLKPQKDYPTLIRAFALLRRERDARLVILGDGPDREALAALAAELGVAEDLDMPGFAPNPFAYMARADLFVLSSAFEGLPGVLIQALACGCPVVSTDCPSGPREILEGGVYGPLTPVGDAAALKEAMAATLASPPDREALRQRGAWFSPERAADAYLDVMLGAETART</sequence>
<name>A0A4Q9GHA9_9HYPH</name>
<dbReference type="RefSeq" id="WP_131003479.1">
    <property type="nucleotide sequence ID" value="NZ_JBHSZR010000007.1"/>
</dbReference>
<feature type="domain" description="Glycosyl transferase family 1" evidence="3">
    <location>
        <begin position="230"/>
        <end position="382"/>
    </location>
</feature>
<keyword evidence="6" id="KW-1185">Reference proteome</keyword>
<evidence type="ECO:0000256" key="2">
    <source>
        <dbReference type="ARBA" id="ARBA00022679"/>
    </source>
</evidence>
<dbReference type="CDD" id="cd03811">
    <property type="entry name" value="GT4_GT28_WabH-like"/>
    <property type="match status" value="1"/>
</dbReference>
<organism evidence="5 6">
    <name type="scientific">Hansschlegelia quercus</name>
    <dbReference type="NCBI Taxonomy" id="2528245"/>
    <lineage>
        <taxon>Bacteria</taxon>
        <taxon>Pseudomonadati</taxon>
        <taxon>Pseudomonadota</taxon>
        <taxon>Alphaproteobacteria</taxon>
        <taxon>Hyphomicrobiales</taxon>
        <taxon>Methylopilaceae</taxon>
        <taxon>Hansschlegelia</taxon>
    </lineage>
</organism>
<dbReference type="PANTHER" id="PTHR12526">
    <property type="entry name" value="GLYCOSYLTRANSFERASE"/>
    <property type="match status" value="1"/>
</dbReference>
<evidence type="ECO:0000313" key="5">
    <source>
        <dbReference type="EMBL" id="TBN53422.1"/>
    </source>
</evidence>
<dbReference type="Pfam" id="PF00534">
    <property type="entry name" value="Glycos_transf_1"/>
    <property type="match status" value="1"/>
</dbReference>
<dbReference type="InterPro" id="IPR028098">
    <property type="entry name" value="Glyco_trans_4-like_N"/>
</dbReference>
<dbReference type="SUPFAM" id="SSF53756">
    <property type="entry name" value="UDP-Glycosyltransferase/glycogen phosphorylase"/>
    <property type="match status" value="1"/>
</dbReference>
<evidence type="ECO:0000313" key="6">
    <source>
        <dbReference type="Proteomes" id="UP000291613"/>
    </source>
</evidence>
<evidence type="ECO:0000259" key="3">
    <source>
        <dbReference type="Pfam" id="PF00534"/>
    </source>
</evidence>
<evidence type="ECO:0000256" key="1">
    <source>
        <dbReference type="ARBA" id="ARBA00022676"/>
    </source>
</evidence>
<dbReference type="AlphaFoldDB" id="A0A4Q9GHA9"/>
<dbReference type="Pfam" id="PF13439">
    <property type="entry name" value="Glyco_transf_4"/>
    <property type="match status" value="1"/>
</dbReference>
<keyword evidence="2 5" id="KW-0808">Transferase</keyword>
<dbReference type="Gene3D" id="3.40.50.2000">
    <property type="entry name" value="Glycogen Phosphorylase B"/>
    <property type="match status" value="2"/>
</dbReference>
<reference evidence="5 6" key="1">
    <citation type="submission" date="2019-02" db="EMBL/GenBank/DDBJ databases">
        <title>Hansschlegelia quercus sp. nov., a novel methylotrophic bacterium from buds of oak (Quercus robur L.).</title>
        <authorList>
            <person name="Agafonova N.V."/>
            <person name="Kaparullina E.N."/>
            <person name="Grouzdev D.S."/>
            <person name="Doronina N.V."/>
        </authorList>
    </citation>
    <scope>NUCLEOTIDE SEQUENCE [LARGE SCALE GENOMIC DNA]</scope>
    <source>
        <strain evidence="5 6">Dub</strain>
    </source>
</reference>
<comment type="caution">
    <text evidence="5">The sequence shown here is derived from an EMBL/GenBank/DDBJ whole genome shotgun (WGS) entry which is preliminary data.</text>
</comment>
<dbReference type="Proteomes" id="UP000291613">
    <property type="component" value="Unassembled WGS sequence"/>
</dbReference>
<dbReference type="PANTHER" id="PTHR12526:SF510">
    <property type="entry name" value="D-INOSITOL 3-PHOSPHATE GLYCOSYLTRANSFERASE"/>
    <property type="match status" value="1"/>
</dbReference>
<keyword evidence="1" id="KW-0328">Glycosyltransferase</keyword>
<dbReference type="EMBL" id="SIUB01000004">
    <property type="protein sequence ID" value="TBN53422.1"/>
    <property type="molecule type" value="Genomic_DNA"/>
</dbReference>
<gene>
    <name evidence="5" type="ORF">EYR15_10430</name>
</gene>
<dbReference type="OrthoDB" id="9781738at2"/>
<accession>A0A4Q9GHA9</accession>
<dbReference type="GO" id="GO:0016757">
    <property type="term" value="F:glycosyltransferase activity"/>
    <property type="evidence" value="ECO:0007669"/>
    <property type="project" value="UniProtKB-KW"/>
</dbReference>